<reference evidence="1" key="1">
    <citation type="submission" date="2021-06" db="EMBL/GenBank/DDBJ databases">
        <title>Comparative genomics, transcriptomics and evolutionary studies reveal genomic signatures of adaptation to plant cell wall in hemibiotrophic fungi.</title>
        <authorList>
            <consortium name="DOE Joint Genome Institute"/>
            <person name="Baroncelli R."/>
            <person name="Diaz J.F."/>
            <person name="Benocci T."/>
            <person name="Peng M."/>
            <person name="Battaglia E."/>
            <person name="Haridas S."/>
            <person name="Andreopoulos W."/>
            <person name="Labutti K."/>
            <person name="Pangilinan J."/>
            <person name="Floch G.L."/>
            <person name="Makela M.R."/>
            <person name="Henrissat B."/>
            <person name="Grigoriev I.V."/>
            <person name="Crouch J.A."/>
            <person name="De Vries R.P."/>
            <person name="Sukno S.A."/>
            <person name="Thon M.R."/>
        </authorList>
    </citation>
    <scope>NUCLEOTIDE SEQUENCE</scope>
    <source>
        <strain evidence="1">CBS 125086</strain>
    </source>
</reference>
<protein>
    <submittedName>
        <fullName evidence="1">Uncharacterized protein</fullName>
    </submittedName>
</protein>
<comment type="caution">
    <text evidence="1">The sequence shown here is derived from an EMBL/GenBank/DDBJ whole genome shotgun (WGS) entry which is preliminary data.</text>
</comment>
<dbReference type="GeneID" id="85435489"/>
<sequence length="256" mass="28720">MVYTYACAVRYGPSPRCWEELIATVKGPLERTQRRIHRRPLFPGDMRLWEAKTQRDKHLGILTHRLTGGRYHVYFCKIGLPFGLATAGGRIVPPFPPHLQGAQPNLTFGKRLISLPGPSTGPNPASEWHVVVSVKPHRRGSHLIFRPASMETLLSRYNTYPGQEPQLIISSVPILGHRGSPSRTSAYVPVGRNNLPVYSVHYTTYPNYRFAFTPGDIPTLPWSFKNLRCGVTDCQARCHTRARLPSSPARLASMDS</sequence>
<dbReference type="RefSeq" id="XP_060414901.1">
    <property type="nucleotide sequence ID" value="XM_060551249.1"/>
</dbReference>
<dbReference type="Proteomes" id="UP001230504">
    <property type="component" value="Unassembled WGS sequence"/>
</dbReference>
<name>A0AAD8V6R3_9PEZI</name>
<dbReference type="AlphaFoldDB" id="A0AAD8V6R3"/>
<accession>A0AAD8V6R3</accession>
<dbReference type="EMBL" id="JAHLJV010000024">
    <property type="protein sequence ID" value="KAK1593615.1"/>
    <property type="molecule type" value="Genomic_DNA"/>
</dbReference>
<organism evidence="1 2">
    <name type="scientific">Colletotrichum navitas</name>
    <dbReference type="NCBI Taxonomy" id="681940"/>
    <lineage>
        <taxon>Eukaryota</taxon>
        <taxon>Fungi</taxon>
        <taxon>Dikarya</taxon>
        <taxon>Ascomycota</taxon>
        <taxon>Pezizomycotina</taxon>
        <taxon>Sordariomycetes</taxon>
        <taxon>Hypocreomycetidae</taxon>
        <taxon>Glomerellales</taxon>
        <taxon>Glomerellaceae</taxon>
        <taxon>Colletotrichum</taxon>
        <taxon>Colletotrichum graminicola species complex</taxon>
    </lineage>
</organism>
<evidence type="ECO:0000313" key="2">
    <source>
        <dbReference type="Proteomes" id="UP001230504"/>
    </source>
</evidence>
<proteinExistence type="predicted"/>
<gene>
    <name evidence="1" type="ORF">LY79DRAFT_174828</name>
</gene>
<keyword evidence="2" id="KW-1185">Reference proteome</keyword>
<evidence type="ECO:0000313" key="1">
    <source>
        <dbReference type="EMBL" id="KAK1593615.1"/>
    </source>
</evidence>